<gene>
    <name evidence="2" type="ORF">NCTC11842_00134</name>
</gene>
<accession>A0A2X2DWA9</accession>
<sequence>MSSVIRKQDEIKQNKVIIDPRSFWAKIWDGLALPWLPFAWGVTASMIVLWWPGFILVGFIIQLILCFAVLSKPDVLPIHLPIEANKVDKNDPKPAGSGFYNARGSFYIGYVRELRTEIWVNFKALTQHFFIFGTTGAGKTESIVSYIANFLSVGSGVAFQDAKAAPKAMIQLATLCRIFGRDDDFRVTNYITGLSSERRDPAERVSNDAAIFARGSAESNTQLLVSLMPPSEGDNKIFAERAIALVSAEMPALTDLRDLGKLQIDPGIIRRYMGFKQFMELYRNNNISKKSRDALLGYLESLPGYDDTKEISQQPEEVTRQFGFAQAYFTRALSSLSDTYGHIYLVGQGEIDYQDVVLNGRVLLTLLPSMEKSGDELANLGKIVLTATKNAMVVGLGTVFEGSADDIVHNLPTNSEIPFGIMNDESAYMLVEGQEMANAQGRGLGFAVFTGTQDAPGMLEKISRTTKQIISNSAFKQFMYLDDKETTDLAVELSGKADVLVRNRYEVGGDLSNIYSSKDISLERRDRLDSTAIKSQGLGQAFISYQGKIHPTQVFNHGIQEKHSDPRMCYLSHWYSVRMAKLRLPDEAMVKRLIAHDPRPEWSDLLLMVNDDSRAMLKEMTTYFSSMQTINRITDRFKIFEYEKPTGILKTICENPPKAYTETAQLYALLLKSHETEQTQLRNLGDQAGLDAALNDPDIFNAPPVVFPDDAGDGAGSGDTTMPKVAQVDDPLASFLSGLDAEDDAIPGTQAFPDEYDHWAQIGQDQTTEASEPFPVEENELPKSALASAVERNLINMPWMASTVDYTQTHRALVETERFFNDDAAEADKRVNESLSLLGDSFEYPITQMPKEKFEQTKIFDMLQSFRSSNLSDD</sequence>
<dbReference type="Gene3D" id="3.40.50.300">
    <property type="entry name" value="P-loop containing nucleotide triphosphate hydrolases"/>
    <property type="match status" value="2"/>
</dbReference>
<dbReference type="RefSeq" id="WP_112297462.1">
    <property type="nucleotide sequence ID" value="NZ_UAUF01000002.1"/>
</dbReference>
<dbReference type="Proteomes" id="UP000250443">
    <property type="component" value="Unassembled WGS sequence"/>
</dbReference>
<reference evidence="2 3" key="1">
    <citation type="submission" date="2018-06" db="EMBL/GenBank/DDBJ databases">
        <authorList>
            <consortium name="Pathogen Informatics"/>
            <person name="Doyle S."/>
        </authorList>
    </citation>
    <scope>NUCLEOTIDE SEQUENCE [LARGE SCALE GENOMIC DNA]</scope>
    <source>
        <strain evidence="2 3">NCTC11842</strain>
    </source>
</reference>
<name>A0A2X2DWA9_PSELU</name>
<dbReference type="InterPro" id="IPR027417">
    <property type="entry name" value="P-loop_NTPase"/>
</dbReference>
<keyword evidence="1" id="KW-0472">Membrane</keyword>
<protein>
    <submittedName>
        <fullName evidence="2">Putative IcmO-like type IV secretion system protein</fullName>
    </submittedName>
</protein>
<dbReference type="SUPFAM" id="SSF52540">
    <property type="entry name" value="P-loop containing nucleoside triphosphate hydrolases"/>
    <property type="match status" value="1"/>
</dbReference>
<dbReference type="EMBL" id="UAUF01000002">
    <property type="protein sequence ID" value="SPY99989.1"/>
    <property type="molecule type" value="Genomic_DNA"/>
</dbReference>
<evidence type="ECO:0000313" key="3">
    <source>
        <dbReference type="Proteomes" id="UP000250443"/>
    </source>
</evidence>
<feature type="transmembrane region" description="Helical" evidence="1">
    <location>
        <begin position="48"/>
        <end position="70"/>
    </location>
</feature>
<evidence type="ECO:0000256" key="1">
    <source>
        <dbReference type="SAM" id="Phobius"/>
    </source>
</evidence>
<organism evidence="2 3">
    <name type="scientific">Pseudomonas luteola</name>
    <dbReference type="NCBI Taxonomy" id="47886"/>
    <lineage>
        <taxon>Bacteria</taxon>
        <taxon>Pseudomonadati</taxon>
        <taxon>Pseudomonadota</taxon>
        <taxon>Gammaproteobacteria</taxon>
        <taxon>Pseudomonadales</taxon>
        <taxon>Pseudomonadaceae</taxon>
        <taxon>Pseudomonas</taxon>
    </lineage>
</organism>
<keyword evidence="1" id="KW-1133">Transmembrane helix</keyword>
<evidence type="ECO:0000313" key="2">
    <source>
        <dbReference type="EMBL" id="SPY99989.1"/>
    </source>
</evidence>
<keyword evidence="1" id="KW-0812">Transmembrane</keyword>
<proteinExistence type="predicted"/>
<dbReference type="AlphaFoldDB" id="A0A2X2DWA9"/>